<evidence type="ECO:0000256" key="4">
    <source>
        <dbReference type="ARBA" id="ARBA00022679"/>
    </source>
</evidence>
<dbReference type="Pfam" id="PF00535">
    <property type="entry name" value="Glycos_transf_2"/>
    <property type="match status" value="1"/>
</dbReference>
<organism evidence="6 7">
    <name type="scientific">Roseburia lenta</name>
    <dbReference type="NCBI Taxonomy" id="2763061"/>
    <lineage>
        <taxon>Bacteria</taxon>
        <taxon>Bacillati</taxon>
        <taxon>Bacillota</taxon>
        <taxon>Clostridia</taxon>
        <taxon>Lachnospirales</taxon>
        <taxon>Lachnospiraceae</taxon>
        <taxon>Roseburia</taxon>
    </lineage>
</organism>
<dbReference type="EMBL" id="JACOPG010000003">
    <property type="protein sequence ID" value="MBC5686647.1"/>
    <property type="molecule type" value="Genomic_DNA"/>
</dbReference>
<proteinExistence type="inferred from homology"/>
<accession>A0ABR7GGR8</accession>
<keyword evidence="3" id="KW-0328">Glycosyltransferase</keyword>
<evidence type="ECO:0000256" key="2">
    <source>
        <dbReference type="ARBA" id="ARBA00006739"/>
    </source>
</evidence>
<keyword evidence="4" id="KW-0808">Transferase</keyword>
<dbReference type="SUPFAM" id="SSF53448">
    <property type="entry name" value="Nucleotide-diphospho-sugar transferases"/>
    <property type="match status" value="1"/>
</dbReference>
<dbReference type="RefSeq" id="WP_118535405.1">
    <property type="nucleotide sequence ID" value="NZ_JACOPG010000003.1"/>
</dbReference>
<gene>
    <name evidence="6" type="ORF">H8R94_08565</name>
</gene>
<dbReference type="InterPro" id="IPR029044">
    <property type="entry name" value="Nucleotide-diphossugar_trans"/>
</dbReference>
<dbReference type="Gene3D" id="3.90.550.10">
    <property type="entry name" value="Spore Coat Polysaccharide Biosynthesis Protein SpsA, Chain A"/>
    <property type="match status" value="1"/>
</dbReference>
<sequence length="316" mass="35522">MQHVTAVVVTYNRIDLLKECLQALREQKVDRDTQLDIFLVDNASTDGTKEWIDGMVSAGDAEDRRIYATHLAENTGGAGGFYTGMKWAYEHGADAIWIMDDDTIPQADALQKLLDGMMCAGNEVAPQDEIGFVSSTVLWTDGSPCQMNRQHYVGQEVTVSGKGAEESALTLQAVDSATFVSLLFTRVAVENKGLPVKEYFIWGDDKEYTLRISETYPCYHVKESVAIHKMKTNAGSNIVIDDIERVPRYFYAFRNDLCTAKRHGTKEVCIYFAAFFLNMLRILFKSRDGKKMRIATMWKGMTAGMRFAPEIGGWKQ</sequence>
<dbReference type="PANTHER" id="PTHR43179">
    <property type="entry name" value="RHAMNOSYLTRANSFERASE WBBL"/>
    <property type="match status" value="1"/>
</dbReference>
<dbReference type="Proteomes" id="UP000643810">
    <property type="component" value="Unassembled WGS sequence"/>
</dbReference>
<keyword evidence="7" id="KW-1185">Reference proteome</keyword>
<evidence type="ECO:0000256" key="1">
    <source>
        <dbReference type="ARBA" id="ARBA00004776"/>
    </source>
</evidence>
<comment type="pathway">
    <text evidence="1">Cell wall biogenesis; cell wall polysaccharide biosynthesis.</text>
</comment>
<dbReference type="CDD" id="cd04185">
    <property type="entry name" value="GT_2_like_b"/>
    <property type="match status" value="1"/>
</dbReference>
<dbReference type="InterPro" id="IPR001173">
    <property type="entry name" value="Glyco_trans_2-like"/>
</dbReference>
<evidence type="ECO:0000256" key="3">
    <source>
        <dbReference type="ARBA" id="ARBA00022676"/>
    </source>
</evidence>
<protein>
    <submittedName>
        <fullName evidence="6">Glycosyltransferase family 2 protein</fullName>
    </submittedName>
</protein>
<comment type="caution">
    <text evidence="6">The sequence shown here is derived from an EMBL/GenBank/DDBJ whole genome shotgun (WGS) entry which is preliminary data.</text>
</comment>
<name>A0ABR7GGR8_9FIRM</name>
<feature type="domain" description="Glycosyltransferase 2-like" evidence="5">
    <location>
        <begin position="6"/>
        <end position="117"/>
    </location>
</feature>
<reference evidence="6 7" key="1">
    <citation type="submission" date="2020-08" db="EMBL/GenBank/DDBJ databases">
        <title>Genome public.</title>
        <authorList>
            <person name="Liu C."/>
            <person name="Sun Q."/>
        </authorList>
    </citation>
    <scope>NUCLEOTIDE SEQUENCE [LARGE SCALE GENOMIC DNA]</scope>
    <source>
        <strain evidence="6 7">NSJ-9</strain>
    </source>
</reference>
<evidence type="ECO:0000259" key="5">
    <source>
        <dbReference type="Pfam" id="PF00535"/>
    </source>
</evidence>
<evidence type="ECO:0000313" key="7">
    <source>
        <dbReference type="Proteomes" id="UP000643810"/>
    </source>
</evidence>
<dbReference type="PANTHER" id="PTHR43179:SF12">
    <property type="entry name" value="GALACTOFURANOSYLTRANSFERASE GLFT2"/>
    <property type="match status" value="1"/>
</dbReference>
<evidence type="ECO:0000313" key="6">
    <source>
        <dbReference type="EMBL" id="MBC5686647.1"/>
    </source>
</evidence>
<comment type="similarity">
    <text evidence="2">Belongs to the glycosyltransferase 2 family.</text>
</comment>